<organism evidence="1 2">
    <name type="scientific">Kutzneria viridogrisea</name>
    <dbReference type="NCBI Taxonomy" id="47990"/>
    <lineage>
        <taxon>Bacteria</taxon>
        <taxon>Bacillati</taxon>
        <taxon>Actinomycetota</taxon>
        <taxon>Actinomycetes</taxon>
        <taxon>Pseudonocardiales</taxon>
        <taxon>Pseudonocardiaceae</taxon>
        <taxon>Kutzneria</taxon>
    </lineage>
</organism>
<proteinExistence type="predicted"/>
<evidence type="ECO:0000313" key="1">
    <source>
        <dbReference type="EMBL" id="MBA8924039.1"/>
    </source>
</evidence>
<protein>
    <submittedName>
        <fullName evidence="1">Uncharacterized protein (DUF885 family)</fullName>
    </submittedName>
</protein>
<dbReference type="PANTHER" id="PTHR33361">
    <property type="entry name" value="GLR0591 PROTEIN"/>
    <property type="match status" value="1"/>
</dbReference>
<dbReference type="InterPro" id="IPR010281">
    <property type="entry name" value="DUF885"/>
</dbReference>
<name>A0ABR6BBT2_9PSEU</name>
<evidence type="ECO:0000313" key="2">
    <source>
        <dbReference type="Proteomes" id="UP000517916"/>
    </source>
</evidence>
<dbReference type="PANTHER" id="PTHR33361:SF2">
    <property type="entry name" value="DUF885 DOMAIN-CONTAINING PROTEIN"/>
    <property type="match status" value="1"/>
</dbReference>
<comment type="caution">
    <text evidence="1">The sequence shown here is derived from an EMBL/GenBank/DDBJ whole genome shotgun (WGS) entry which is preliminary data.</text>
</comment>
<sequence>MTDVSALAGELLGLLFTEQPVQATLIGVHEHDERLPELDESARQLMRERAGQLADRARDLLASGLPEQDRITAALVVQQAEALVSRIEFPLIDHVVASPLSACALKLLLVLPLIRPADEPQQRAYLARLAALPEALGALADRQRQALARGHAPVASLVRSAIRAIDRYLDDPGNDPLRRPELADHLVPQREQLLTVAVRPAYARYRELLATQLLGHARPDARPGLCWLPGGKAAYARLIRDHTTTELTADQLHRTGLDLIERLDEEYREIGGRAFGLDTAAAVRERLLTDPGLRWRDEAQILAVARDAVARAHRAAPGWFGRLPEHECLVEPVPAELAADLPAAYYTIPSVDGARLGTYFANTSTPDERERYTAEATAFHEAVPGHHFQFATTVGRGDLPLLRRFAAIGANVEGWGLYAERLAEEMGLYSDDVARLGMLAMDSLRAARLVVDTGLHALGWSREQALDYLRENTAQTEVDVVNEVDRYIENPGQALGYMVGRLEIQRLRGLAERTWGADFDLRAFHDLVLGAGIVPLDLLAELVREWRPRA</sequence>
<keyword evidence="2" id="KW-1185">Reference proteome</keyword>
<accession>A0ABR6BBT2</accession>
<dbReference type="Pfam" id="PF05960">
    <property type="entry name" value="DUF885"/>
    <property type="match status" value="1"/>
</dbReference>
<dbReference type="Proteomes" id="UP000517916">
    <property type="component" value="Unassembled WGS sequence"/>
</dbReference>
<gene>
    <name evidence="1" type="ORF">BC739_001236</name>
</gene>
<dbReference type="RefSeq" id="WP_025358452.1">
    <property type="nucleotide sequence ID" value="NZ_BAAABQ010000065.1"/>
</dbReference>
<dbReference type="EMBL" id="JACJID010000001">
    <property type="protein sequence ID" value="MBA8924039.1"/>
    <property type="molecule type" value="Genomic_DNA"/>
</dbReference>
<reference evidence="1 2" key="1">
    <citation type="submission" date="2020-08" db="EMBL/GenBank/DDBJ databases">
        <title>Genomic Encyclopedia of Archaeal and Bacterial Type Strains, Phase II (KMG-II): from individual species to whole genera.</title>
        <authorList>
            <person name="Goeker M."/>
        </authorList>
    </citation>
    <scope>NUCLEOTIDE SEQUENCE [LARGE SCALE GENOMIC DNA]</scope>
    <source>
        <strain evidence="1 2">DSM 43850</strain>
    </source>
</reference>